<proteinExistence type="predicted"/>
<dbReference type="AlphaFoldDB" id="A0A2Y8ZXD4"/>
<organism evidence="3 4">
    <name type="scientific">Branchiibius hedensis</name>
    <dbReference type="NCBI Taxonomy" id="672460"/>
    <lineage>
        <taxon>Bacteria</taxon>
        <taxon>Bacillati</taxon>
        <taxon>Actinomycetota</taxon>
        <taxon>Actinomycetes</taxon>
        <taxon>Micrococcales</taxon>
        <taxon>Dermacoccaceae</taxon>
        <taxon>Branchiibius</taxon>
    </lineage>
</organism>
<accession>A0A2Y8ZXD4</accession>
<keyword evidence="1" id="KW-0812">Transmembrane</keyword>
<evidence type="ECO:0000313" key="4">
    <source>
        <dbReference type="Proteomes" id="UP000250028"/>
    </source>
</evidence>
<protein>
    <submittedName>
        <fullName evidence="3">Uncharacterized protein</fullName>
    </submittedName>
</protein>
<keyword evidence="1" id="KW-1133">Transmembrane helix</keyword>
<reference evidence="4" key="1">
    <citation type="submission" date="2016-10" db="EMBL/GenBank/DDBJ databases">
        <authorList>
            <person name="Varghese N."/>
            <person name="Submissions S."/>
        </authorList>
    </citation>
    <scope>NUCLEOTIDE SEQUENCE [LARGE SCALE GENOMIC DNA]</scope>
    <source>
        <strain evidence="4">DSM 22951</strain>
    </source>
</reference>
<evidence type="ECO:0000313" key="3">
    <source>
        <dbReference type="EMBL" id="SSA34537.1"/>
    </source>
</evidence>
<keyword evidence="2" id="KW-0732">Signal</keyword>
<dbReference type="Proteomes" id="UP000250028">
    <property type="component" value="Unassembled WGS sequence"/>
</dbReference>
<name>A0A2Y8ZXD4_9MICO</name>
<keyword evidence="4" id="KW-1185">Reference proteome</keyword>
<evidence type="ECO:0000256" key="2">
    <source>
        <dbReference type="SAM" id="SignalP"/>
    </source>
</evidence>
<feature type="chain" id="PRO_5015975106" evidence="2">
    <location>
        <begin position="25"/>
        <end position="67"/>
    </location>
</feature>
<dbReference type="RefSeq" id="WP_109685209.1">
    <property type="nucleotide sequence ID" value="NZ_QGDN01000001.1"/>
</dbReference>
<dbReference type="EMBL" id="UESZ01000001">
    <property type="protein sequence ID" value="SSA34537.1"/>
    <property type="molecule type" value="Genomic_DNA"/>
</dbReference>
<gene>
    <name evidence="3" type="ORF">SAMN04489750_1860</name>
</gene>
<evidence type="ECO:0000256" key="1">
    <source>
        <dbReference type="SAM" id="Phobius"/>
    </source>
</evidence>
<keyword evidence="1" id="KW-0472">Membrane</keyword>
<feature type="transmembrane region" description="Helical" evidence="1">
    <location>
        <begin position="40"/>
        <end position="66"/>
    </location>
</feature>
<sequence>MTNFLMYAAAAMFSAYVLSNLAFAACLAVGIRGGKARHTVAALCSVLLTGIAALVLLLVAAAVNLAS</sequence>
<feature type="signal peptide" evidence="2">
    <location>
        <begin position="1"/>
        <end position="24"/>
    </location>
</feature>